<feature type="compositionally biased region" description="Basic and acidic residues" evidence="1">
    <location>
        <begin position="17"/>
        <end position="32"/>
    </location>
</feature>
<dbReference type="InParanoid" id="A0A3N4LH76"/>
<dbReference type="EMBL" id="ML121579">
    <property type="protein sequence ID" value="RPB20021.1"/>
    <property type="molecule type" value="Genomic_DNA"/>
</dbReference>
<keyword evidence="3" id="KW-1185">Reference proteome</keyword>
<reference evidence="2 3" key="1">
    <citation type="journal article" date="2018" name="Nat. Ecol. Evol.">
        <title>Pezizomycetes genomes reveal the molecular basis of ectomycorrhizal truffle lifestyle.</title>
        <authorList>
            <person name="Murat C."/>
            <person name="Payen T."/>
            <person name="Noel B."/>
            <person name="Kuo A."/>
            <person name="Morin E."/>
            <person name="Chen J."/>
            <person name="Kohler A."/>
            <person name="Krizsan K."/>
            <person name="Balestrini R."/>
            <person name="Da Silva C."/>
            <person name="Montanini B."/>
            <person name="Hainaut M."/>
            <person name="Levati E."/>
            <person name="Barry K.W."/>
            <person name="Belfiori B."/>
            <person name="Cichocki N."/>
            <person name="Clum A."/>
            <person name="Dockter R.B."/>
            <person name="Fauchery L."/>
            <person name="Guy J."/>
            <person name="Iotti M."/>
            <person name="Le Tacon F."/>
            <person name="Lindquist E.A."/>
            <person name="Lipzen A."/>
            <person name="Malagnac F."/>
            <person name="Mello A."/>
            <person name="Molinier V."/>
            <person name="Miyauchi S."/>
            <person name="Poulain J."/>
            <person name="Riccioni C."/>
            <person name="Rubini A."/>
            <person name="Sitrit Y."/>
            <person name="Splivallo R."/>
            <person name="Traeger S."/>
            <person name="Wang M."/>
            <person name="Zifcakova L."/>
            <person name="Wipf D."/>
            <person name="Zambonelli A."/>
            <person name="Paolocci F."/>
            <person name="Nowrousian M."/>
            <person name="Ottonello S."/>
            <person name="Baldrian P."/>
            <person name="Spatafora J.W."/>
            <person name="Henrissat B."/>
            <person name="Nagy L.G."/>
            <person name="Aury J.M."/>
            <person name="Wincker P."/>
            <person name="Grigoriev I.V."/>
            <person name="Bonfante P."/>
            <person name="Martin F.M."/>
        </authorList>
    </citation>
    <scope>NUCLEOTIDE SEQUENCE [LARGE SCALE GENOMIC DNA]</scope>
    <source>
        <strain evidence="2 3">ATCC MYA-4762</strain>
    </source>
</reference>
<feature type="region of interest" description="Disordered" evidence="1">
    <location>
        <begin position="1"/>
        <end position="63"/>
    </location>
</feature>
<name>A0A3N4LH76_9PEZI</name>
<sequence length="226" mass="25483">MSNNGTPGPGGDLARIQVERGRRAGSERDDNTTSRQSRCSTRADRGRNWSSINHPTQQQENPGALWREFADRTEKERRDFNTPIEIAVKDLRGDLFVEGVGIGEDINMVGAWEGRKEPTWDGLAYVGREEPSPRKERSDHYQDNRSTKLIGLMGLGQMERIPLMRRRYQASDITPIGSGSGLSQISRGNNNETSEKAPRFFFDSLQLDITKASGAEDEIYKHGRHH</sequence>
<feature type="compositionally biased region" description="Polar residues" evidence="1">
    <location>
        <begin position="181"/>
        <end position="192"/>
    </location>
</feature>
<dbReference type="Proteomes" id="UP000267821">
    <property type="component" value="Unassembled WGS sequence"/>
</dbReference>
<dbReference type="AlphaFoldDB" id="A0A3N4LH76"/>
<organism evidence="2 3">
    <name type="scientific">Terfezia boudieri ATCC MYA-4762</name>
    <dbReference type="NCBI Taxonomy" id="1051890"/>
    <lineage>
        <taxon>Eukaryota</taxon>
        <taxon>Fungi</taxon>
        <taxon>Dikarya</taxon>
        <taxon>Ascomycota</taxon>
        <taxon>Pezizomycotina</taxon>
        <taxon>Pezizomycetes</taxon>
        <taxon>Pezizales</taxon>
        <taxon>Pezizaceae</taxon>
        <taxon>Terfezia</taxon>
    </lineage>
</organism>
<protein>
    <submittedName>
        <fullName evidence="2">Uncharacterized protein</fullName>
    </submittedName>
</protein>
<feature type="region of interest" description="Disordered" evidence="1">
    <location>
        <begin position="175"/>
        <end position="194"/>
    </location>
</feature>
<evidence type="ECO:0000256" key="1">
    <source>
        <dbReference type="SAM" id="MobiDB-lite"/>
    </source>
</evidence>
<proteinExistence type="predicted"/>
<feature type="compositionally biased region" description="Polar residues" evidence="1">
    <location>
        <begin position="48"/>
        <end position="61"/>
    </location>
</feature>
<evidence type="ECO:0000313" key="3">
    <source>
        <dbReference type="Proteomes" id="UP000267821"/>
    </source>
</evidence>
<gene>
    <name evidence="2" type="ORF">L211DRAFT_852728</name>
</gene>
<accession>A0A3N4LH76</accession>
<evidence type="ECO:0000313" key="2">
    <source>
        <dbReference type="EMBL" id="RPB20021.1"/>
    </source>
</evidence>